<proteinExistence type="predicted"/>
<feature type="compositionally biased region" description="Low complexity" evidence="1">
    <location>
        <begin position="65"/>
        <end position="76"/>
    </location>
</feature>
<reference evidence="2 3" key="1">
    <citation type="submission" date="2018-08" db="EMBL/GenBank/DDBJ databases">
        <title>A genome reference for cultivated species of the human gut microbiota.</title>
        <authorList>
            <person name="Zou Y."/>
            <person name="Xue W."/>
            <person name="Luo G."/>
        </authorList>
    </citation>
    <scope>NUCLEOTIDE SEQUENCE [LARGE SCALE GENOMIC DNA]</scope>
    <source>
        <strain evidence="2 3">AM42-17AT</strain>
    </source>
</reference>
<dbReference type="AlphaFoldDB" id="A0A413TSP3"/>
<evidence type="ECO:0000313" key="3">
    <source>
        <dbReference type="Proteomes" id="UP000286220"/>
    </source>
</evidence>
<sequence>MARNTKPVPLEEKGWVITMKKISIILLSAVLVFSMAACNGGKEKADNQTEKQTESVKPTEEAEMATEAVTEVTTEAGSEETEKDIAEVKDSGEKTDKEDNRSADNETASKQKEKSDQNDEPEQKAPASGNKEAGGNQSNAGYGGQTTDSPKDNVSNPQPASVAYSPQNVVSLATAKCQAGGMITTQQNLQNHLNDGSITQEEYNEYYPYDGMEGSYYSVFVETDLNKASTIDGQRLSSEDAIAEYIASMLLLETDPVFYISYDGVYTTGGTDYYEFRCHR</sequence>
<protein>
    <submittedName>
        <fullName evidence="2">Uncharacterized protein</fullName>
    </submittedName>
</protein>
<dbReference type="RefSeq" id="WP_118332340.1">
    <property type="nucleotide sequence ID" value="NZ_QSFZ01000033.1"/>
</dbReference>
<evidence type="ECO:0000313" key="2">
    <source>
        <dbReference type="EMBL" id="RHA87685.1"/>
    </source>
</evidence>
<dbReference type="EMBL" id="QSFZ01000033">
    <property type="protein sequence ID" value="RHA87685.1"/>
    <property type="molecule type" value="Genomic_DNA"/>
</dbReference>
<evidence type="ECO:0000256" key="1">
    <source>
        <dbReference type="SAM" id="MobiDB-lite"/>
    </source>
</evidence>
<feature type="compositionally biased region" description="Basic and acidic residues" evidence="1">
    <location>
        <begin position="41"/>
        <end position="60"/>
    </location>
</feature>
<name>A0A413TSP3_9FIRM</name>
<organism evidence="2 3">
    <name type="scientific">Agathobacter rectalis</name>
    <dbReference type="NCBI Taxonomy" id="39491"/>
    <lineage>
        <taxon>Bacteria</taxon>
        <taxon>Bacillati</taxon>
        <taxon>Bacillota</taxon>
        <taxon>Clostridia</taxon>
        <taxon>Lachnospirales</taxon>
        <taxon>Lachnospiraceae</taxon>
        <taxon>Agathobacter</taxon>
    </lineage>
</organism>
<dbReference type="Proteomes" id="UP000286220">
    <property type="component" value="Unassembled WGS sequence"/>
</dbReference>
<comment type="caution">
    <text evidence="2">The sequence shown here is derived from an EMBL/GenBank/DDBJ whole genome shotgun (WGS) entry which is preliminary data.</text>
</comment>
<feature type="compositionally biased region" description="Polar residues" evidence="1">
    <location>
        <begin position="135"/>
        <end position="162"/>
    </location>
</feature>
<feature type="compositionally biased region" description="Basic and acidic residues" evidence="1">
    <location>
        <begin position="83"/>
        <end position="123"/>
    </location>
</feature>
<gene>
    <name evidence="2" type="ORF">DW912_16180</name>
</gene>
<accession>A0A413TSP3</accession>
<feature type="region of interest" description="Disordered" evidence="1">
    <location>
        <begin position="41"/>
        <end position="162"/>
    </location>
</feature>